<dbReference type="EMBL" id="FMAE01000049">
    <property type="protein sequence ID" value="SCB53109.1"/>
    <property type="molecule type" value="Genomic_DNA"/>
</dbReference>
<dbReference type="GO" id="GO:0055085">
    <property type="term" value="P:transmembrane transport"/>
    <property type="evidence" value="ECO:0007669"/>
    <property type="project" value="InterPro"/>
</dbReference>
<dbReference type="RefSeq" id="WP_225115147.1">
    <property type="nucleotide sequence ID" value="NZ_FMAE01000049.1"/>
</dbReference>
<keyword evidence="3" id="KW-1003">Cell membrane</keyword>
<evidence type="ECO:0000259" key="8">
    <source>
        <dbReference type="PROSITE" id="PS50928"/>
    </source>
</evidence>
<dbReference type="InterPro" id="IPR035906">
    <property type="entry name" value="MetI-like_sf"/>
</dbReference>
<proteinExistence type="inferred from homology"/>
<feature type="transmembrane region" description="Helical" evidence="7">
    <location>
        <begin position="124"/>
        <end position="145"/>
    </location>
</feature>
<dbReference type="Proteomes" id="UP000183174">
    <property type="component" value="Unassembled WGS sequence"/>
</dbReference>
<reference evidence="9 10" key="1">
    <citation type="submission" date="2016-08" db="EMBL/GenBank/DDBJ databases">
        <authorList>
            <person name="Seilhamer J.J."/>
        </authorList>
    </citation>
    <scope>NUCLEOTIDE SEQUENCE [LARGE SCALE GENOMIC DNA]</scope>
    <source>
        <strain evidence="9 10">CCBAU 10071</strain>
    </source>
</reference>
<keyword evidence="6 7" id="KW-0472">Membrane</keyword>
<accession>A0A1C3XLL3</accession>
<sequence>MSMFAEVTISRSLKEVLAITRHVPFRVTVSLIIIGLFAFAAMAPKVLQTHDPLAIDLRSSLQSPSIIHWLGTDQLGRDLYSRIVEGTGQSLAIGLGATALSMFIAIVIGVAAAGGVVDSILSRIVDVLFAIPTLLLALVFVTVFGPSLLTEVIAVGIGTAPGYACMIRGQMLAIKGTGYVEAAKVLGHPFPRPGLERASFLGAKLDFAYMHAMAAQACNFDDASLRNLIDATGSLFHSCSMKRTRFDNAMLSGLLLYQCDASNAVFDGAELQGSTINECFLPSASFRFAKLSQVAITKTHLADCSFFHSKGDCLSIVRPTSIDGLVLEGAHLPYLRLSKVSGRIRARALSAPFADLHLSNLASAELEQADLTEARLLSVGLSDANLVGAVLNSASIHSCQLDGADLSQASGESISITESTMRAAKLTGFRGRCAFVRDCDLEHADLSQAYLYRSMITGDPPQSMALGHANLEGSNLVQAYLAAGMTDSNLEATRAAYVRMNQSSLRDANLSGISPFQASFVKVDFLGAKITTVFCRPLSGTAGRSGGGSAERVIELSG</sequence>
<dbReference type="Gene3D" id="1.10.3720.10">
    <property type="entry name" value="MetI-like"/>
    <property type="match status" value="1"/>
</dbReference>
<evidence type="ECO:0000313" key="10">
    <source>
        <dbReference type="Proteomes" id="UP000183174"/>
    </source>
</evidence>
<evidence type="ECO:0000313" key="9">
    <source>
        <dbReference type="EMBL" id="SCB53109.1"/>
    </source>
</evidence>
<evidence type="ECO:0000256" key="1">
    <source>
        <dbReference type="ARBA" id="ARBA00004651"/>
    </source>
</evidence>
<feature type="domain" description="ABC transmembrane type-1" evidence="8">
    <location>
        <begin position="87"/>
        <end position="267"/>
    </location>
</feature>
<comment type="subcellular location">
    <subcellularLocation>
        <location evidence="1 7">Cell membrane</location>
        <topology evidence="1 7">Multi-pass membrane protein</topology>
    </subcellularLocation>
</comment>
<evidence type="ECO:0000256" key="6">
    <source>
        <dbReference type="ARBA" id="ARBA00023136"/>
    </source>
</evidence>
<organism evidence="9 10">
    <name type="scientific">Bradyrhizobium yuanmingense</name>
    <dbReference type="NCBI Taxonomy" id="108015"/>
    <lineage>
        <taxon>Bacteria</taxon>
        <taxon>Pseudomonadati</taxon>
        <taxon>Pseudomonadota</taxon>
        <taxon>Alphaproteobacteria</taxon>
        <taxon>Hyphomicrobiales</taxon>
        <taxon>Nitrobacteraceae</taxon>
        <taxon>Bradyrhizobium</taxon>
    </lineage>
</organism>
<dbReference type="PROSITE" id="PS50928">
    <property type="entry name" value="ABC_TM1"/>
    <property type="match status" value="1"/>
</dbReference>
<dbReference type="Gene3D" id="2.160.20.80">
    <property type="entry name" value="E3 ubiquitin-protein ligase SopA"/>
    <property type="match status" value="2"/>
</dbReference>
<dbReference type="InterPro" id="IPR000515">
    <property type="entry name" value="MetI-like"/>
</dbReference>
<gene>
    <name evidence="9" type="ORF">GA0061099_10493</name>
</gene>
<name>A0A1C3XLL3_9BRAD</name>
<feature type="transmembrane region" description="Helical" evidence="7">
    <location>
        <begin position="91"/>
        <end position="117"/>
    </location>
</feature>
<feature type="transmembrane region" description="Helical" evidence="7">
    <location>
        <begin position="23"/>
        <end position="43"/>
    </location>
</feature>
<dbReference type="CDD" id="cd06261">
    <property type="entry name" value="TM_PBP2"/>
    <property type="match status" value="1"/>
</dbReference>
<dbReference type="PANTHER" id="PTHR43386">
    <property type="entry name" value="OLIGOPEPTIDE TRANSPORT SYSTEM PERMEASE PROTEIN APPC"/>
    <property type="match status" value="1"/>
</dbReference>
<dbReference type="InterPro" id="IPR001646">
    <property type="entry name" value="5peptide_repeat"/>
</dbReference>
<evidence type="ECO:0000256" key="7">
    <source>
        <dbReference type="RuleBase" id="RU363032"/>
    </source>
</evidence>
<evidence type="ECO:0000256" key="4">
    <source>
        <dbReference type="ARBA" id="ARBA00022692"/>
    </source>
</evidence>
<dbReference type="InterPro" id="IPR050366">
    <property type="entry name" value="BP-dependent_transpt_permease"/>
</dbReference>
<dbReference type="GO" id="GO:0005886">
    <property type="term" value="C:plasma membrane"/>
    <property type="evidence" value="ECO:0007669"/>
    <property type="project" value="UniProtKB-SubCell"/>
</dbReference>
<evidence type="ECO:0000256" key="5">
    <source>
        <dbReference type="ARBA" id="ARBA00022989"/>
    </source>
</evidence>
<keyword evidence="4 7" id="KW-0812">Transmembrane</keyword>
<protein>
    <submittedName>
        <fullName evidence="9">Pentapeptide repeat-containing protein</fullName>
    </submittedName>
</protein>
<dbReference type="SUPFAM" id="SSF161098">
    <property type="entry name" value="MetI-like"/>
    <property type="match status" value="1"/>
</dbReference>
<dbReference type="Pfam" id="PF00805">
    <property type="entry name" value="Pentapeptide"/>
    <property type="match status" value="2"/>
</dbReference>
<keyword evidence="5 7" id="KW-1133">Transmembrane helix</keyword>
<evidence type="ECO:0000256" key="2">
    <source>
        <dbReference type="ARBA" id="ARBA00022448"/>
    </source>
</evidence>
<dbReference type="Pfam" id="PF00528">
    <property type="entry name" value="BPD_transp_1"/>
    <property type="match status" value="1"/>
</dbReference>
<dbReference type="PANTHER" id="PTHR43386:SF25">
    <property type="entry name" value="PEPTIDE ABC TRANSPORTER PERMEASE PROTEIN"/>
    <property type="match status" value="1"/>
</dbReference>
<evidence type="ECO:0000256" key="3">
    <source>
        <dbReference type="ARBA" id="ARBA00022475"/>
    </source>
</evidence>
<dbReference type="AlphaFoldDB" id="A0A1C3XLL3"/>
<keyword evidence="2 7" id="KW-0813">Transport</keyword>
<dbReference type="SUPFAM" id="SSF141571">
    <property type="entry name" value="Pentapeptide repeat-like"/>
    <property type="match status" value="2"/>
</dbReference>
<comment type="similarity">
    <text evidence="7">Belongs to the binding-protein-dependent transport system permease family.</text>
</comment>